<sequence length="435" mass="48616">MLMTEVDIISREIVRPSSPAVLHFKPFKLTLLDQLTPTTYVPLVLFYPKSHTHQSKGLHILPAQLKKSLSKTLDHYYPFSGRTQRNLFVDHYDEGVPYNEARVKCRMNDFLQHPDQTVALNQFLPCWPFILEPNPEETPQVAIQVNIFDCGGIAIGMCFSHKITDGITMSAFLKSWAVNAAGHCNKLELPDFSGASSSARFPPQDSTFVPIHLSLVESFWFGKGKYKTRRFVMDSKSIETLKAKARSERVVKPTRVESLSGFIFARAVAASRVISGSPRPAVLAQAVNIRGRTKPCLPDYSPGNIFRLAFCECNSVENQIELSGIVAALREAVEKISGQSFNIADQMGLFSKADTFCFSSWLKFGFDELDFGWGRPIWVGVMLGDVGPREVTFFTKTNGLDAIEAWVTLKEKEMAVLEDDPEFLAFASKNPSILS</sequence>
<evidence type="ECO:0000256" key="2">
    <source>
        <dbReference type="ARBA" id="ARBA00022679"/>
    </source>
</evidence>
<comment type="similarity">
    <text evidence="1">Belongs to the plant acyltransferase family.</text>
</comment>
<gene>
    <name evidence="4" type="ORF">CJ030_MR2G000627</name>
</gene>
<evidence type="ECO:0000256" key="3">
    <source>
        <dbReference type="ARBA" id="ARBA00023315"/>
    </source>
</evidence>
<dbReference type="InterPro" id="IPR023213">
    <property type="entry name" value="CAT-like_dom_sf"/>
</dbReference>
<evidence type="ECO:0000313" key="4">
    <source>
        <dbReference type="EMBL" id="KAB1223938.1"/>
    </source>
</evidence>
<dbReference type="OrthoDB" id="671439at2759"/>
<reference evidence="4 5" key="1">
    <citation type="journal article" date="2019" name="Plant Biotechnol. J.">
        <title>The red bayberry genome and genetic basis of sex determination.</title>
        <authorList>
            <person name="Jia H.M."/>
            <person name="Jia H.J."/>
            <person name="Cai Q.L."/>
            <person name="Wang Y."/>
            <person name="Zhao H.B."/>
            <person name="Yang W.F."/>
            <person name="Wang G.Y."/>
            <person name="Li Y.H."/>
            <person name="Zhan D.L."/>
            <person name="Shen Y.T."/>
            <person name="Niu Q.F."/>
            <person name="Chang L."/>
            <person name="Qiu J."/>
            <person name="Zhao L."/>
            <person name="Xie H.B."/>
            <person name="Fu W.Y."/>
            <person name="Jin J."/>
            <person name="Li X.W."/>
            <person name="Jiao Y."/>
            <person name="Zhou C.C."/>
            <person name="Tu T."/>
            <person name="Chai C.Y."/>
            <person name="Gao J.L."/>
            <person name="Fan L.J."/>
            <person name="van de Weg E."/>
            <person name="Wang J.Y."/>
            <person name="Gao Z.S."/>
        </authorList>
    </citation>
    <scope>NUCLEOTIDE SEQUENCE [LARGE SCALE GENOMIC DNA]</scope>
    <source>
        <tissue evidence="4">Leaves</tissue>
    </source>
</reference>
<dbReference type="PANTHER" id="PTHR31623">
    <property type="entry name" value="F21J9.9"/>
    <property type="match status" value="1"/>
</dbReference>
<dbReference type="Gene3D" id="3.30.559.10">
    <property type="entry name" value="Chloramphenicol acetyltransferase-like domain"/>
    <property type="match status" value="2"/>
</dbReference>
<keyword evidence="2" id="KW-0808">Transferase</keyword>
<dbReference type="AlphaFoldDB" id="A0A6A1WJS6"/>
<dbReference type="Proteomes" id="UP000516437">
    <property type="component" value="Chromosome 2"/>
</dbReference>
<dbReference type="PANTHER" id="PTHR31623:SF36">
    <property type="entry name" value="STEMMADENINE O-ACETYLTRANSFERASE-LIKE"/>
    <property type="match status" value="1"/>
</dbReference>
<comment type="caution">
    <text evidence="4">The sequence shown here is derived from an EMBL/GenBank/DDBJ whole genome shotgun (WGS) entry which is preliminary data.</text>
</comment>
<dbReference type="Pfam" id="PF02458">
    <property type="entry name" value="Transferase"/>
    <property type="match status" value="1"/>
</dbReference>
<dbReference type="GO" id="GO:0016746">
    <property type="term" value="F:acyltransferase activity"/>
    <property type="evidence" value="ECO:0007669"/>
    <property type="project" value="UniProtKB-KW"/>
</dbReference>
<organism evidence="4 5">
    <name type="scientific">Morella rubra</name>
    <name type="common">Chinese bayberry</name>
    <dbReference type="NCBI Taxonomy" id="262757"/>
    <lineage>
        <taxon>Eukaryota</taxon>
        <taxon>Viridiplantae</taxon>
        <taxon>Streptophyta</taxon>
        <taxon>Embryophyta</taxon>
        <taxon>Tracheophyta</taxon>
        <taxon>Spermatophyta</taxon>
        <taxon>Magnoliopsida</taxon>
        <taxon>eudicotyledons</taxon>
        <taxon>Gunneridae</taxon>
        <taxon>Pentapetalae</taxon>
        <taxon>rosids</taxon>
        <taxon>fabids</taxon>
        <taxon>Fagales</taxon>
        <taxon>Myricaceae</taxon>
        <taxon>Morella</taxon>
    </lineage>
</organism>
<dbReference type="EMBL" id="RXIC02000020">
    <property type="protein sequence ID" value="KAB1223938.1"/>
    <property type="molecule type" value="Genomic_DNA"/>
</dbReference>
<keyword evidence="5" id="KW-1185">Reference proteome</keyword>
<name>A0A6A1WJS6_9ROSI</name>
<accession>A0A6A1WJS6</accession>
<evidence type="ECO:0000256" key="1">
    <source>
        <dbReference type="ARBA" id="ARBA00009861"/>
    </source>
</evidence>
<protein>
    <submittedName>
        <fullName evidence="4">Vinorine synthase</fullName>
    </submittedName>
</protein>
<keyword evidence="3" id="KW-0012">Acyltransferase</keyword>
<evidence type="ECO:0000313" key="5">
    <source>
        <dbReference type="Proteomes" id="UP000516437"/>
    </source>
</evidence>
<proteinExistence type="inferred from homology"/>